<feature type="transmembrane region" description="Helical" evidence="6">
    <location>
        <begin position="192"/>
        <end position="211"/>
    </location>
</feature>
<evidence type="ECO:0000256" key="3">
    <source>
        <dbReference type="ARBA" id="ARBA00029447"/>
    </source>
</evidence>
<organism evidence="9 10">
    <name type="scientific">Paucibacter sediminis</name>
    <dbReference type="NCBI Taxonomy" id="3019553"/>
    <lineage>
        <taxon>Bacteria</taxon>
        <taxon>Pseudomonadati</taxon>
        <taxon>Pseudomonadota</taxon>
        <taxon>Betaproteobacteria</taxon>
        <taxon>Burkholderiales</taxon>
        <taxon>Sphaerotilaceae</taxon>
        <taxon>Roseateles</taxon>
    </lineage>
</organism>
<dbReference type="PANTHER" id="PTHR43531">
    <property type="entry name" value="PROTEIN ICFG"/>
    <property type="match status" value="1"/>
</dbReference>
<evidence type="ECO:0000256" key="2">
    <source>
        <dbReference type="ARBA" id="ARBA00022481"/>
    </source>
</evidence>
<dbReference type="InterPro" id="IPR004090">
    <property type="entry name" value="Chemotax_Me-accpt_rcpt"/>
</dbReference>
<evidence type="ECO:0000313" key="10">
    <source>
        <dbReference type="Proteomes" id="UP001177769"/>
    </source>
</evidence>
<dbReference type="SMART" id="SM00304">
    <property type="entry name" value="HAMP"/>
    <property type="match status" value="1"/>
</dbReference>
<dbReference type="PANTHER" id="PTHR43531:SF14">
    <property type="entry name" value="METHYL-ACCEPTING CHEMOTAXIS PROTEIN I-RELATED"/>
    <property type="match status" value="1"/>
</dbReference>
<dbReference type="KEGG" id="pais:PFX98_08140"/>
<evidence type="ECO:0000256" key="4">
    <source>
        <dbReference type="PROSITE-ProRule" id="PRU00284"/>
    </source>
</evidence>
<sequence>MKLMNSLTVRGKLSLAFGVVLALMLLLGGLSVVQLSKVYGQAESILSLRLAGVRDSLKMAEAANRYRTREYRALVSTDAERDEMLARLEQVKTSFEAARKSYAEAIADAQERKLYDEAIAGWQSYLERSAKLAPMLQAGQHEEAREYIAGKDGLRHFEDTLARVQKLADYNDEQARHDAEQARQMFQAGRNGVIAAVLLAVAVAVAFAWFISRLIAVPLAAAVQLAEAVAGGDLTHSPHATGRDEVAQLTRALGHMVARLREVVGQVRVGVESVSTASTQIASGNVDLSQRTEEQASNLQQTAASMEQLTSTVNQNADNARAASQLAAGATDVAAKGGHVVSQVVSTMQGITDSSRQIADIIGVIDGIAFQTNILALNAAVEAARAGEQGRGFAVVAGEVRTLAQRSAQAAKEIKTLIQQSVEKVDSGATLVAEAGRTMDDIVSQVRRVNDLVGEISEASVEQSKGLAQISDAVQQLDQVTQQNAALVEESAAAADSMQQQAARLADTVAVFDVGHAAPAPHKPAVPATPARAAAKPAAARPAPRQQPVPATAGADWASF</sequence>
<accession>A0AA95NJ32</accession>
<dbReference type="GO" id="GO:0005886">
    <property type="term" value="C:plasma membrane"/>
    <property type="evidence" value="ECO:0007669"/>
    <property type="project" value="TreeGrafter"/>
</dbReference>
<dbReference type="Proteomes" id="UP001177769">
    <property type="component" value="Chromosome"/>
</dbReference>
<dbReference type="RefSeq" id="WP_285234692.1">
    <property type="nucleotide sequence ID" value="NZ_CP116346.1"/>
</dbReference>
<dbReference type="SUPFAM" id="SSF58104">
    <property type="entry name" value="Methyl-accepting chemotaxis protein (MCP) signaling domain"/>
    <property type="match status" value="1"/>
</dbReference>
<dbReference type="GO" id="GO:0004888">
    <property type="term" value="F:transmembrane signaling receptor activity"/>
    <property type="evidence" value="ECO:0007669"/>
    <property type="project" value="InterPro"/>
</dbReference>
<dbReference type="SMART" id="SM00283">
    <property type="entry name" value="MA"/>
    <property type="match status" value="1"/>
</dbReference>
<dbReference type="EMBL" id="CP116346">
    <property type="protein sequence ID" value="WIT13574.1"/>
    <property type="molecule type" value="Genomic_DNA"/>
</dbReference>
<dbReference type="GO" id="GO:0007165">
    <property type="term" value="P:signal transduction"/>
    <property type="evidence" value="ECO:0007669"/>
    <property type="project" value="UniProtKB-KW"/>
</dbReference>
<dbReference type="PROSITE" id="PS50885">
    <property type="entry name" value="HAMP"/>
    <property type="match status" value="1"/>
</dbReference>
<protein>
    <submittedName>
        <fullName evidence="9">Methyl-accepting chemotaxis protein</fullName>
    </submittedName>
</protein>
<dbReference type="InterPro" id="IPR004089">
    <property type="entry name" value="MCPsignal_dom"/>
</dbReference>
<evidence type="ECO:0000256" key="5">
    <source>
        <dbReference type="SAM" id="MobiDB-lite"/>
    </source>
</evidence>
<dbReference type="PRINTS" id="PR00260">
    <property type="entry name" value="CHEMTRNSDUCR"/>
</dbReference>
<dbReference type="CDD" id="cd06225">
    <property type="entry name" value="HAMP"/>
    <property type="match status" value="1"/>
</dbReference>
<evidence type="ECO:0000259" key="7">
    <source>
        <dbReference type="PROSITE" id="PS50111"/>
    </source>
</evidence>
<proteinExistence type="inferred from homology"/>
<dbReference type="InterPro" id="IPR003660">
    <property type="entry name" value="HAMP_dom"/>
</dbReference>
<evidence type="ECO:0000313" key="9">
    <source>
        <dbReference type="EMBL" id="WIT13574.1"/>
    </source>
</evidence>
<feature type="domain" description="HAMP" evidence="8">
    <location>
        <begin position="213"/>
        <end position="265"/>
    </location>
</feature>
<dbReference type="AlphaFoldDB" id="A0AA95NJ32"/>
<feature type="region of interest" description="Disordered" evidence="5">
    <location>
        <begin position="518"/>
        <end position="560"/>
    </location>
</feature>
<dbReference type="Gene3D" id="1.10.287.950">
    <property type="entry name" value="Methyl-accepting chemotaxis protein"/>
    <property type="match status" value="1"/>
</dbReference>
<dbReference type="Pfam" id="PF12729">
    <property type="entry name" value="4HB_MCP_1"/>
    <property type="match status" value="1"/>
</dbReference>
<keyword evidence="10" id="KW-1185">Reference proteome</keyword>
<evidence type="ECO:0000259" key="8">
    <source>
        <dbReference type="PROSITE" id="PS50885"/>
    </source>
</evidence>
<dbReference type="Pfam" id="PF00015">
    <property type="entry name" value="MCPsignal"/>
    <property type="match status" value="1"/>
</dbReference>
<keyword evidence="2" id="KW-0488">Methylation</keyword>
<dbReference type="InterPro" id="IPR051310">
    <property type="entry name" value="MCP_chemotaxis"/>
</dbReference>
<feature type="domain" description="Methyl-accepting transducer" evidence="7">
    <location>
        <begin position="270"/>
        <end position="499"/>
    </location>
</feature>
<comment type="similarity">
    <text evidence="3">Belongs to the methyl-accepting chemotaxis (MCP) protein family.</text>
</comment>
<evidence type="ECO:0000256" key="1">
    <source>
        <dbReference type="ARBA" id="ARBA00004370"/>
    </source>
</evidence>
<dbReference type="GO" id="GO:0006935">
    <property type="term" value="P:chemotaxis"/>
    <property type="evidence" value="ECO:0007669"/>
    <property type="project" value="InterPro"/>
</dbReference>
<name>A0AA95NJ32_9BURK</name>
<dbReference type="PROSITE" id="PS50111">
    <property type="entry name" value="CHEMOTAXIS_TRANSDUC_2"/>
    <property type="match status" value="1"/>
</dbReference>
<dbReference type="FunFam" id="1.10.287.950:FF:000001">
    <property type="entry name" value="Methyl-accepting chemotaxis sensory transducer"/>
    <property type="match status" value="1"/>
</dbReference>
<dbReference type="Pfam" id="PF00672">
    <property type="entry name" value="HAMP"/>
    <property type="match status" value="1"/>
</dbReference>
<evidence type="ECO:0000256" key="6">
    <source>
        <dbReference type="SAM" id="Phobius"/>
    </source>
</evidence>
<feature type="compositionally biased region" description="Low complexity" evidence="5">
    <location>
        <begin position="518"/>
        <end position="553"/>
    </location>
</feature>
<keyword evidence="6" id="KW-1133">Transmembrane helix</keyword>
<reference evidence="9" key="1">
    <citation type="submission" date="2023-01" db="EMBL/GenBank/DDBJ databases">
        <title>Whole genome sequence of Paucibacter sp. S2-9 isolated from pond sediment.</title>
        <authorList>
            <person name="Jung J.Y."/>
        </authorList>
    </citation>
    <scope>NUCLEOTIDE SEQUENCE</scope>
    <source>
        <strain evidence="9">S2-9</strain>
    </source>
</reference>
<dbReference type="CDD" id="cd11386">
    <property type="entry name" value="MCP_signal"/>
    <property type="match status" value="1"/>
</dbReference>
<dbReference type="InterPro" id="IPR024478">
    <property type="entry name" value="HlyB_4HB_MCP"/>
</dbReference>
<comment type="subcellular location">
    <subcellularLocation>
        <location evidence="1">Membrane</location>
    </subcellularLocation>
</comment>
<keyword evidence="4" id="KW-0807">Transducer</keyword>
<keyword evidence="6" id="KW-0472">Membrane</keyword>
<keyword evidence="6" id="KW-0812">Transmembrane</keyword>
<gene>
    <name evidence="9" type="ORF">PFX98_08140</name>
</gene>